<comment type="caution">
    <text evidence="1">The sequence shown here is derived from an EMBL/GenBank/DDBJ whole genome shotgun (WGS) entry which is preliminary data.</text>
</comment>
<proteinExistence type="predicted"/>
<sequence length="50" mass="5602">MVGRLMPGTMRRPDLGAVVAIGYLAAWSWSFMTTARCSRLAHVMARVDKY</sequence>
<gene>
    <name evidence="1" type="ORF">K1W68_15400</name>
</gene>
<dbReference type="RefSeq" id="WP_155734249.1">
    <property type="nucleotide sequence ID" value="NZ_BJNN01000134.1"/>
</dbReference>
<dbReference type="AlphaFoldDB" id="A0AAW5EVJ7"/>
<accession>A0AAW5EVJ7</accession>
<dbReference type="Proteomes" id="UP001202887">
    <property type="component" value="Unassembled WGS sequence"/>
</dbReference>
<reference evidence="1" key="2">
    <citation type="submission" date="2022-03" db="EMBL/GenBank/DDBJ databases">
        <authorList>
            <person name="Ryngajllo M."/>
            <person name="Jacek P."/>
            <person name="Kubiak K."/>
        </authorList>
    </citation>
    <scope>NUCLEOTIDE SEQUENCE</scope>
    <source>
        <strain evidence="1">SI1</strain>
    </source>
</reference>
<evidence type="ECO:0000313" key="1">
    <source>
        <dbReference type="EMBL" id="MCJ8355355.1"/>
    </source>
</evidence>
<evidence type="ECO:0000313" key="2">
    <source>
        <dbReference type="Proteomes" id="UP001202887"/>
    </source>
</evidence>
<protein>
    <submittedName>
        <fullName evidence="1">Uncharacterized protein</fullName>
    </submittedName>
</protein>
<organism evidence="1 2">
    <name type="scientific">Novacetimonas hansenii</name>
    <name type="common">Komagataeibacter hansenii</name>
    <dbReference type="NCBI Taxonomy" id="436"/>
    <lineage>
        <taxon>Bacteria</taxon>
        <taxon>Pseudomonadati</taxon>
        <taxon>Pseudomonadota</taxon>
        <taxon>Alphaproteobacteria</taxon>
        <taxon>Acetobacterales</taxon>
        <taxon>Acetobacteraceae</taxon>
        <taxon>Novacetimonas</taxon>
    </lineage>
</organism>
<name>A0AAW5EVJ7_NOVHA</name>
<reference evidence="1" key="1">
    <citation type="journal article" date="2021" name="Polymers (Basel)">
        <title>Highly Stretchable Bacterial Cellulose Produced by Komagataeibacter hansenii SI1.</title>
        <authorList>
            <person name="Cielecka I."/>
            <person name="Ryngajllo M."/>
            <person name="Maniukiewicz W."/>
            <person name="Bielecki S."/>
        </authorList>
    </citation>
    <scope>NUCLEOTIDE SEQUENCE</scope>
    <source>
        <strain evidence="1">SI1</strain>
    </source>
</reference>
<dbReference type="EMBL" id="JAIBCX010000078">
    <property type="protein sequence ID" value="MCJ8355355.1"/>
    <property type="molecule type" value="Genomic_DNA"/>
</dbReference>